<accession>A0A4V3AU74</accession>
<reference evidence="2" key="2">
    <citation type="submission" date="2023-08" db="EMBL/GenBank/DDBJ databases">
        <title>Nitrogen cycling bacteria in agricultural field soils.</title>
        <authorList>
            <person name="Jang J."/>
        </authorList>
    </citation>
    <scope>NUCLEOTIDE SEQUENCE</scope>
    <source>
        <strain evidence="2">PS3-36</strain>
    </source>
</reference>
<dbReference type="EMBL" id="SMYO01000003">
    <property type="protein sequence ID" value="TDK63353.1"/>
    <property type="molecule type" value="Genomic_DNA"/>
</dbReference>
<organism evidence="3 4">
    <name type="scientific">Bacillus salipaludis</name>
    <dbReference type="NCBI Taxonomy" id="2547811"/>
    <lineage>
        <taxon>Bacteria</taxon>
        <taxon>Bacillati</taxon>
        <taxon>Bacillota</taxon>
        <taxon>Bacilli</taxon>
        <taxon>Bacillales</taxon>
        <taxon>Bacillaceae</taxon>
        <taxon>Bacillus</taxon>
    </lineage>
</organism>
<comment type="caution">
    <text evidence="3">The sequence shown here is derived from an EMBL/GenBank/DDBJ whole genome shotgun (WGS) entry which is preliminary data.</text>
</comment>
<keyword evidence="5" id="KW-1185">Reference proteome</keyword>
<evidence type="ECO:0000313" key="4">
    <source>
        <dbReference type="Proteomes" id="UP000295132"/>
    </source>
</evidence>
<feature type="transmembrane region" description="Helical" evidence="1">
    <location>
        <begin position="71"/>
        <end position="89"/>
    </location>
</feature>
<evidence type="ECO:0000313" key="3">
    <source>
        <dbReference type="EMBL" id="TDK63353.1"/>
    </source>
</evidence>
<dbReference type="RefSeq" id="WP_133333689.1">
    <property type="nucleotide sequence ID" value="NZ_JAVGVR010000001.1"/>
</dbReference>
<feature type="transmembrane region" description="Helical" evidence="1">
    <location>
        <begin position="45"/>
        <end position="65"/>
    </location>
</feature>
<dbReference type="AlphaFoldDB" id="A0A4V3AU74"/>
<keyword evidence="1" id="KW-0472">Membrane</keyword>
<sequence length="91" mass="9747">MFIFLEKAVLGMALLRVLSGSIEIFAAILMIKFNSVEKALMVNSSLALVGPIILILTTTIGVLGMVGNISLYKIAWIFLGVCFILIGAMKG</sequence>
<proteinExistence type="predicted"/>
<protein>
    <submittedName>
        <fullName evidence="3">DUF2619 domain-containing protein</fullName>
    </submittedName>
    <submittedName>
        <fullName evidence="2">YqhV family protein</fullName>
    </submittedName>
</protein>
<name>A0A4V3AU74_9BACI</name>
<keyword evidence="1" id="KW-1133">Transmembrane helix</keyword>
<dbReference type="EMBL" id="JAVGVR010000001">
    <property type="protein sequence ID" value="MDQ6597201.1"/>
    <property type="molecule type" value="Genomic_DNA"/>
</dbReference>
<evidence type="ECO:0000313" key="2">
    <source>
        <dbReference type="EMBL" id="MDQ6597201.1"/>
    </source>
</evidence>
<dbReference type="Proteomes" id="UP000295132">
    <property type="component" value="Unassembled WGS sequence"/>
</dbReference>
<evidence type="ECO:0000313" key="5">
    <source>
        <dbReference type="Proteomes" id="UP001178888"/>
    </source>
</evidence>
<dbReference type="Proteomes" id="UP001178888">
    <property type="component" value="Unassembled WGS sequence"/>
</dbReference>
<reference evidence="3 4" key="1">
    <citation type="submission" date="2019-03" db="EMBL/GenBank/DDBJ databases">
        <title>Bacillus niacini sp. nov. a Nicotinate-Metabolizing Mesophile Isolated from Soil.</title>
        <authorList>
            <person name="Zhang G."/>
        </authorList>
    </citation>
    <scope>NUCLEOTIDE SEQUENCE [LARGE SCALE GENOMIC DNA]</scope>
    <source>
        <strain evidence="3 4">WN066</strain>
    </source>
</reference>
<keyword evidence="1" id="KW-0812">Transmembrane</keyword>
<dbReference type="Pfam" id="PF10942">
    <property type="entry name" value="DUF2619"/>
    <property type="match status" value="1"/>
</dbReference>
<dbReference type="InterPro" id="IPR020390">
    <property type="entry name" value="Uncharacterised_YqhV"/>
</dbReference>
<gene>
    <name evidence="3" type="ORF">E2K98_07870</name>
    <name evidence="2" type="ORF">RCG21_12685</name>
</gene>
<feature type="transmembrane region" description="Helical" evidence="1">
    <location>
        <begin position="12"/>
        <end position="33"/>
    </location>
</feature>
<evidence type="ECO:0000256" key="1">
    <source>
        <dbReference type="SAM" id="Phobius"/>
    </source>
</evidence>